<dbReference type="PROSITE" id="PS51489">
    <property type="entry name" value="BUB1_N"/>
    <property type="match status" value="1"/>
</dbReference>
<protein>
    <recommendedName>
        <fullName evidence="1">BUB1 N-terminal domain-containing protein</fullName>
    </recommendedName>
</protein>
<evidence type="ECO:0000313" key="3">
    <source>
        <dbReference type="Proteomes" id="UP001608902"/>
    </source>
</evidence>
<sequence length="142" mass="16654">MKFLESLPHFVKLMTDDKKLDYLVCQLKWMEENGSGDKMAKELRRAATEILQLYGVPSCEFYNDKRMLDIVMIMGRLSRTMGLKGVMHQVHARGQFKELAEFYVKWAEIYAQEKNREKFDEIWQMAINAGAKPASHIDEAFR</sequence>
<comment type="caution">
    <text evidence="2">The sequence shown here is derived from an EMBL/GenBank/DDBJ whole genome shotgun (WGS) entry which is preliminary data.</text>
</comment>
<accession>A0ABD6F119</accession>
<dbReference type="SMART" id="SM00777">
    <property type="entry name" value="Mad3_BUB1_I"/>
    <property type="match status" value="1"/>
</dbReference>
<organism evidence="2 3">
    <name type="scientific">Gnathostoma spinigerum</name>
    <dbReference type="NCBI Taxonomy" id="75299"/>
    <lineage>
        <taxon>Eukaryota</taxon>
        <taxon>Metazoa</taxon>
        <taxon>Ecdysozoa</taxon>
        <taxon>Nematoda</taxon>
        <taxon>Chromadorea</taxon>
        <taxon>Rhabditida</taxon>
        <taxon>Spirurina</taxon>
        <taxon>Gnathostomatomorpha</taxon>
        <taxon>Gnathostomatoidea</taxon>
        <taxon>Gnathostomatidae</taxon>
        <taxon>Gnathostoma</taxon>
    </lineage>
</organism>
<reference evidence="2 3" key="1">
    <citation type="submission" date="2024-08" db="EMBL/GenBank/DDBJ databases">
        <title>Gnathostoma spinigerum genome.</title>
        <authorList>
            <person name="Gonzalez-Bertolin B."/>
            <person name="Monzon S."/>
            <person name="Zaballos A."/>
            <person name="Jimenez P."/>
            <person name="Dekumyoy P."/>
            <person name="Varona S."/>
            <person name="Cuesta I."/>
            <person name="Sumanam S."/>
            <person name="Adisakwattana P."/>
            <person name="Gasser R.B."/>
            <person name="Hernandez-Gonzalez A."/>
            <person name="Young N.D."/>
            <person name="Perteguer M.J."/>
        </authorList>
    </citation>
    <scope>NUCLEOTIDE SEQUENCE [LARGE SCALE GENOMIC DNA]</scope>
    <source>
        <strain evidence="2">AL3</strain>
        <tissue evidence="2">Liver</tissue>
    </source>
</reference>
<dbReference type="EMBL" id="JBGFUD010013297">
    <property type="protein sequence ID" value="MFH4983681.1"/>
    <property type="molecule type" value="Genomic_DNA"/>
</dbReference>
<dbReference type="InterPro" id="IPR013212">
    <property type="entry name" value="Mad3/Bub1_I"/>
</dbReference>
<evidence type="ECO:0000259" key="1">
    <source>
        <dbReference type="PROSITE" id="PS51489"/>
    </source>
</evidence>
<dbReference type="AlphaFoldDB" id="A0ABD6F119"/>
<evidence type="ECO:0000313" key="2">
    <source>
        <dbReference type="EMBL" id="MFH4983681.1"/>
    </source>
</evidence>
<name>A0ABD6F119_9BILA</name>
<keyword evidence="3" id="KW-1185">Reference proteome</keyword>
<dbReference type="Pfam" id="PF08311">
    <property type="entry name" value="Mad3_BUB1_I"/>
    <property type="match status" value="1"/>
</dbReference>
<dbReference type="Proteomes" id="UP001608902">
    <property type="component" value="Unassembled WGS sequence"/>
</dbReference>
<gene>
    <name evidence="2" type="ORF">AB6A40_010390</name>
</gene>
<dbReference type="Gene3D" id="1.25.40.430">
    <property type="match status" value="1"/>
</dbReference>
<proteinExistence type="predicted"/>
<feature type="domain" description="BUB1 N-terminal" evidence="1">
    <location>
        <begin position="7"/>
        <end position="142"/>
    </location>
</feature>